<sequence>MTAPHSLQLRPNRKRKRPNWLQVNPKRKNYDQIQAVRRQLQIERGGNTAAHRSTEQWNNHVVKQRRVSMPTRQNHVRFHHVPEKGQMGTHACHARPMAKATCELLTQTHRQSSMTSRDKGTIARTVQATYWLVENRSILKYGHKCII</sequence>
<dbReference type="AlphaFoldDB" id="A0A8T1M952"/>
<comment type="caution">
    <text evidence="1">The sequence shown here is derived from an EMBL/GenBank/DDBJ whole genome shotgun (WGS) entry which is preliminary data.</text>
</comment>
<gene>
    <name evidence="1" type="ORF">CSKR_203280</name>
</gene>
<keyword evidence="2" id="KW-1185">Reference proteome</keyword>
<accession>A0A8T1M952</accession>
<dbReference type="EMBL" id="NIRI02000056">
    <property type="protein sequence ID" value="KAG5445650.1"/>
    <property type="molecule type" value="Genomic_DNA"/>
</dbReference>
<dbReference type="Proteomes" id="UP000286415">
    <property type="component" value="Unassembled WGS sequence"/>
</dbReference>
<dbReference type="OrthoDB" id="10550281at2759"/>
<organism evidence="1 2">
    <name type="scientific">Clonorchis sinensis</name>
    <name type="common">Chinese liver fluke</name>
    <dbReference type="NCBI Taxonomy" id="79923"/>
    <lineage>
        <taxon>Eukaryota</taxon>
        <taxon>Metazoa</taxon>
        <taxon>Spiralia</taxon>
        <taxon>Lophotrochozoa</taxon>
        <taxon>Platyhelminthes</taxon>
        <taxon>Trematoda</taxon>
        <taxon>Digenea</taxon>
        <taxon>Opisthorchiida</taxon>
        <taxon>Opisthorchiata</taxon>
        <taxon>Opisthorchiidae</taxon>
        <taxon>Clonorchis</taxon>
    </lineage>
</organism>
<proteinExistence type="predicted"/>
<evidence type="ECO:0000313" key="2">
    <source>
        <dbReference type="Proteomes" id="UP000286415"/>
    </source>
</evidence>
<reference evidence="1 2" key="1">
    <citation type="journal article" date="2018" name="Biotechnol. Adv.">
        <title>Improved genomic resources and new bioinformatic workflow for the carcinogenic parasite Clonorchis sinensis: Biotechnological implications.</title>
        <authorList>
            <person name="Wang D."/>
            <person name="Korhonen P.K."/>
            <person name="Gasser R.B."/>
            <person name="Young N.D."/>
        </authorList>
    </citation>
    <scope>NUCLEOTIDE SEQUENCE [LARGE SCALE GENOMIC DNA]</scope>
    <source>
        <strain evidence="1">Cs-k2</strain>
    </source>
</reference>
<evidence type="ECO:0000313" key="1">
    <source>
        <dbReference type="EMBL" id="KAG5445650.1"/>
    </source>
</evidence>
<protein>
    <submittedName>
        <fullName evidence="1">Uncharacterized protein</fullName>
    </submittedName>
</protein>
<reference evidence="1 2" key="2">
    <citation type="journal article" date="2021" name="Genomics">
        <title>High-quality reference genome for Clonorchis sinensis.</title>
        <authorList>
            <person name="Young N.D."/>
            <person name="Stroehlein A.J."/>
            <person name="Kinkar L."/>
            <person name="Wang T."/>
            <person name="Sohn W.M."/>
            <person name="Chang B.C.H."/>
            <person name="Kaur P."/>
            <person name="Weisz D."/>
            <person name="Dudchenko O."/>
            <person name="Aiden E.L."/>
            <person name="Korhonen P.K."/>
            <person name="Gasser R.B."/>
        </authorList>
    </citation>
    <scope>NUCLEOTIDE SEQUENCE [LARGE SCALE GENOMIC DNA]</scope>
    <source>
        <strain evidence="1">Cs-k2</strain>
    </source>
</reference>
<name>A0A8T1M952_CLOSI</name>